<dbReference type="RefSeq" id="XP_056035995.1">
    <property type="nucleotide sequence ID" value="XM_056179223.1"/>
</dbReference>
<accession>A0AAE9W8I8</accession>
<comment type="similarity">
    <text evidence="2">Belongs to the MAK10 family.</text>
</comment>
<evidence type="ECO:0000313" key="7">
    <source>
        <dbReference type="Proteomes" id="UP001212411"/>
    </source>
</evidence>
<feature type="domain" description="NAA35-like N-terminal" evidence="4">
    <location>
        <begin position="62"/>
        <end position="215"/>
    </location>
</feature>
<keyword evidence="3" id="KW-0963">Cytoplasm</keyword>
<dbReference type="GeneID" id="80873912"/>
<dbReference type="KEGG" id="som:SOMG_00429"/>
<dbReference type="InterPro" id="IPR057983">
    <property type="entry name" value="NAA35-like_N"/>
</dbReference>
<dbReference type="Pfam" id="PF25789">
    <property type="entry name" value="TPR_NAA35"/>
    <property type="match status" value="1"/>
</dbReference>
<evidence type="ECO:0000256" key="3">
    <source>
        <dbReference type="ARBA" id="ARBA00022490"/>
    </source>
</evidence>
<evidence type="ECO:0000313" key="6">
    <source>
        <dbReference type="EMBL" id="WBW71752.1"/>
    </source>
</evidence>
<sequence>MEGRSIEIMPDFSFSSLFYGGDTQNQFLRAPAGQDNDKYADKDGYMDCTSSYFNAVHTLKEEELVYHPSFTLLDSISAFEIMDPKMDSGIDYSEKNVDVAKALNPVETLVIMDGIFTAESDWHYGIPMSESILCSKHVFDICKTPTSRVKDMGFSRKKLDTLTDLVLFPYVLGVIKSCDYVRREFLTGNMYDEEDMSSFSYQLSLLETYPVEKIYDLLSEGIQYLDSEIRKDSSTRDLFMNIRTRLQLRVSILHVYERNSIKDIYENLENISHYVPESLNESQLVAETVRENTMKQFWDSRIQAQLIVTAPPRHVPSCNVMDAYKRLQYFANDMKITLRTQSPTSPISILSFCIDTTHSNRVSEPYVRSSLQTFLLASGSVCMIYNPITFFLSCVHQFSCLPSSFYDPESMCLVSGHLNIEIQSELESFVSHFAGFLLDLLRITTHNPCRFRRNLINLLPDCVIGHLQANSIDGKLGALASLDEAMIGKFSDFALHLKFVIVELILTTSFEQDLHKPHEWPYLFSYLNSVFEMHLQHLQQVISRAKPGEFNYNYISYLIDELEAKKSVYFGYFFLSLTLLKYGIFSCPSFFKEEKVILSHFKAHYNPFANLSEMKLISLSRLHINIEYHQSLPKERLLEGTLQSFEESKKSLLKVLKLPMESCQHDLSYDLQTNYLKGLMCCCIANIATLQDLHQNSQKKAKIVNTYGKTLPNLVMH</sequence>
<organism evidence="6 7">
    <name type="scientific">Schizosaccharomyces osmophilus</name>
    <dbReference type="NCBI Taxonomy" id="2545709"/>
    <lineage>
        <taxon>Eukaryota</taxon>
        <taxon>Fungi</taxon>
        <taxon>Dikarya</taxon>
        <taxon>Ascomycota</taxon>
        <taxon>Taphrinomycotina</taxon>
        <taxon>Schizosaccharomycetes</taxon>
        <taxon>Schizosaccharomycetales</taxon>
        <taxon>Schizosaccharomycetaceae</taxon>
        <taxon>Schizosaccharomyces</taxon>
    </lineage>
</organism>
<dbReference type="AlphaFoldDB" id="A0AAE9W8I8"/>
<dbReference type="InterPro" id="IPR057982">
    <property type="entry name" value="TPR_NAA35"/>
</dbReference>
<gene>
    <name evidence="6" type="primary">naa35</name>
    <name evidence="6" type="ORF">SOMG_00429</name>
</gene>
<evidence type="ECO:0000259" key="4">
    <source>
        <dbReference type="Pfam" id="PF04112"/>
    </source>
</evidence>
<reference evidence="6 7" key="1">
    <citation type="journal article" date="2023" name="G3 (Bethesda)">
        <title>A high-quality reference genome for the fission yeast Schizosaccharomyces osmophilus.</title>
        <authorList>
            <person name="Jia G.S."/>
            <person name="Zhang W.C."/>
            <person name="Liang Y."/>
            <person name="Liu X.H."/>
            <person name="Rhind N."/>
            <person name="Pidoux A."/>
            <person name="Brysch-Herzberg M."/>
            <person name="Du L.L."/>
        </authorList>
    </citation>
    <scope>NUCLEOTIDE SEQUENCE [LARGE SCALE GENOMIC DNA]</scope>
    <source>
        <strain evidence="6 7">CBS 15793</strain>
    </source>
</reference>
<dbReference type="Pfam" id="PF04112">
    <property type="entry name" value="Mak10"/>
    <property type="match status" value="1"/>
</dbReference>
<dbReference type="Proteomes" id="UP001212411">
    <property type="component" value="Chromosome 1"/>
</dbReference>
<name>A0AAE9W8I8_9SCHI</name>
<evidence type="ECO:0000256" key="2">
    <source>
        <dbReference type="ARBA" id="ARBA00006289"/>
    </source>
</evidence>
<proteinExistence type="inferred from homology"/>
<dbReference type="PANTHER" id="PTHR21373:SF0">
    <property type="entry name" value="N-ALPHA-ACETYLTRANSFERASE 35, NATC AUXILIARY SUBUNIT"/>
    <property type="match status" value="1"/>
</dbReference>
<evidence type="ECO:0000259" key="5">
    <source>
        <dbReference type="Pfam" id="PF25789"/>
    </source>
</evidence>
<comment type="subcellular location">
    <subcellularLocation>
        <location evidence="1">Cytoplasm</location>
    </subcellularLocation>
</comment>
<dbReference type="InterPro" id="IPR007244">
    <property type="entry name" value="Naa35_N"/>
</dbReference>
<keyword evidence="7" id="KW-1185">Reference proteome</keyword>
<protein>
    <submittedName>
        <fullName evidence="6">NatC N-acetyltransferase complex subunit Naa35</fullName>
    </submittedName>
</protein>
<feature type="domain" description="NAA35-like TPR repeats" evidence="5">
    <location>
        <begin position="349"/>
        <end position="539"/>
    </location>
</feature>
<dbReference type="EMBL" id="CP115611">
    <property type="protein sequence ID" value="WBW71752.1"/>
    <property type="molecule type" value="Genomic_DNA"/>
</dbReference>
<dbReference type="PANTHER" id="PTHR21373">
    <property type="entry name" value="GLUCOSE REPRESSIBLE PROTEIN MAK10"/>
    <property type="match status" value="1"/>
</dbReference>
<dbReference type="GO" id="GO:0031417">
    <property type="term" value="C:NatC complex"/>
    <property type="evidence" value="ECO:0007669"/>
    <property type="project" value="InterPro"/>
</dbReference>
<evidence type="ECO:0000256" key="1">
    <source>
        <dbReference type="ARBA" id="ARBA00004496"/>
    </source>
</evidence>